<dbReference type="Proteomes" id="UP000663833">
    <property type="component" value="Unassembled WGS sequence"/>
</dbReference>
<dbReference type="Proteomes" id="UP000663869">
    <property type="component" value="Unassembled WGS sequence"/>
</dbReference>
<protein>
    <submittedName>
        <fullName evidence="3">Uncharacterized protein</fullName>
    </submittedName>
</protein>
<dbReference type="Proteomes" id="UP000663851">
    <property type="component" value="Unassembled WGS sequence"/>
</dbReference>
<dbReference type="OrthoDB" id="9979937at2759"/>
<feature type="compositionally biased region" description="Basic and acidic residues" evidence="1">
    <location>
        <begin position="28"/>
        <end position="38"/>
    </location>
</feature>
<evidence type="ECO:0000313" key="4">
    <source>
        <dbReference type="EMBL" id="CAF3552617.1"/>
    </source>
</evidence>
<dbReference type="Proteomes" id="UP000663825">
    <property type="component" value="Unassembled WGS sequence"/>
</dbReference>
<evidence type="ECO:0000313" key="9">
    <source>
        <dbReference type="EMBL" id="CAF4590930.1"/>
    </source>
</evidence>
<reference evidence="3" key="1">
    <citation type="submission" date="2021-02" db="EMBL/GenBank/DDBJ databases">
        <authorList>
            <person name="Nowell W R."/>
        </authorList>
    </citation>
    <scope>NUCLEOTIDE SEQUENCE</scope>
</reference>
<evidence type="ECO:0000313" key="6">
    <source>
        <dbReference type="EMBL" id="CAF4166685.1"/>
    </source>
</evidence>
<evidence type="ECO:0000313" key="11">
    <source>
        <dbReference type="Proteomes" id="UP000663873"/>
    </source>
</evidence>
<dbReference type="EMBL" id="CAJOBQ010001772">
    <property type="protein sequence ID" value="CAF4514521.1"/>
    <property type="molecule type" value="Genomic_DNA"/>
</dbReference>
<evidence type="ECO:0000313" key="8">
    <source>
        <dbReference type="EMBL" id="CAF4514521.1"/>
    </source>
</evidence>
<evidence type="ECO:0000313" key="10">
    <source>
        <dbReference type="Proteomes" id="UP000663872"/>
    </source>
</evidence>
<dbReference type="EMBL" id="CAJNYD010004296">
    <property type="protein sequence ID" value="CAF3588013.1"/>
    <property type="molecule type" value="Genomic_DNA"/>
</dbReference>
<feature type="compositionally biased region" description="Low complexity" evidence="1">
    <location>
        <begin position="15"/>
        <end position="27"/>
    </location>
</feature>
<organism evidence="3 10">
    <name type="scientific">Rotaria socialis</name>
    <dbReference type="NCBI Taxonomy" id="392032"/>
    <lineage>
        <taxon>Eukaryota</taxon>
        <taxon>Metazoa</taxon>
        <taxon>Spiralia</taxon>
        <taxon>Gnathifera</taxon>
        <taxon>Rotifera</taxon>
        <taxon>Eurotatoria</taxon>
        <taxon>Bdelloidea</taxon>
        <taxon>Philodinida</taxon>
        <taxon>Philodinidae</taxon>
        <taxon>Rotaria</taxon>
    </lineage>
</organism>
<evidence type="ECO:0000313" key="3">
    <source>
        <dbReference type="EMBL" id="CAF3505769.1"/>
    </source>
</evidence>
<dbReference type="EMBL" id="CAJNYU010002424">
    <property type="protein sequence ID" value="CAF3552617.1"/>
    <property type="molecule type" value="Genomic_DNA"/>
</dbReference>
<dbReference type="EMBL" id="CAJNYT010002938">
    <property type="protein sequence ID" value="CAF3505769.1"/>
    <property type="molecule type" value="Genomic_DNA"/>
</dbReference>
<evidence type="ECO:0000256" key="1">
    <source>
        <dbReference type="SAM" id="MobiDB-lite"/>
    </source>
</evidence>
<proteinExistence type="predicted"/>
<evidence type="ECO:0000313" key="7">
    <source>
        <dbReference type="EMBL" id="CAF4322896.1"/>
    </source>
</evidence>
<gene>
    <name evidence="4" type="ORF">FME351_LOCUS19556</name>
    <name evidence="3" type="ORF">GRG538_LOCUS17880</name>
    <name evidence="7" type="ORF">HFQ381_LOCUS14938</name>
    <name evidence="5" type="ORF">LUA448_LOCUS29795</name>
    <name evidence="9" type="ORF">QYT958_LOCUS10899</name>
    <name evidence="2" type="ORF">TIS948_LOCUS17140</name>
    <name evidence="8" type="ORF">TSG867_LOCUS22110</name>
    <name evidence="6" type="ORF">UJA718_LOCUS4424</name>
</gene>
<dbReference type="Proteomes" id="UP000663862">
    <property type="component" value="Unassembled WGS sequence"/>
</dbReference>
<keyword evidence="11" id="KW-1185">Reference proteome</keyword>
<dbReference type="Proteomes" id="UP000663872">
    <property type="component" value="Unassembled WGS sequence"/>
</dbReference>
<dbReference type="EMBL" id="CAJOBR010001242">
    <property type="protein sequence ID" value="CAF4590930.1"/>
    <property type="molecule type" value="Genomic_DNA"/>
</dbReference>
<name>A0A818HCG9_9BILA</name>
<comment type="caution">
    <text evidence="3">The sequence shown here is derived from an EMBL/GenBank/DDBJ whole genome shotgun (WGS) entry which is preliminary data.</text>
</comment>
<sequence>MSAAPTQTPSTYIYNNNNNNNNNNGNDNDNHSTNDKSAGHFARRRWSQALALADQLRRNTKLKRNEQLRQYAFEISSADSHESSVMASLEAQTDYTNSYQIELLQAKTSTFTLDSLTKNFIRLKITFNRMLDINKNELQQITLATSITKTALLILLRSIEAIVEIITKGTRSFPNLSSLISYIRSYHKELPIHGALLVEWYAAAHTLDLLVGDPDWLVQPRKAYWAMQVCNETLAWARVVFNENYRNTPVGRPIFDRDDSYCSVDMKDQD</sequence>
<accession>A0A818HCG9</accession>
<feature type="compositionally biased region" description="Polar residues" evidence="1">
    <location>
        <begin position="1"/>
        <end position="14"/>
    </location>
</feature>
<dbReference type="EMBL" id="CAJNXB010002896">
    <property type="protein sequence ID" value="CAF3285087.1"/>
    <property type="molecule type" value="Genomic_DNA"/>
</dbReference>
<dbReference type="Proteomes" id="UP000663873">
    <property type="component" value="Unassembled WGS sequence"/>
</dbReference>
<dbReference type="EMBL" id="CAJOBP010000355">
    <property type="protein sequence ID" value="CAF4166685.1"/>
    <property type="molecule type" value="Genomic_DNA"/>
</dbReference>
<dbReference type="AlphaFoldDB" id="A0A818HCG9"/>
<evidence type="ECO:0000313" key="2">
    <source>
        <dbReference type="EMBL" id="CAF3285087.1"/>
    </source>
</evidence>
<dbReference type="Proteomes" id="UP000663848">
    <property type="component" value="Unassembled WGS sequence"/>
</dbReference>
<dbReference type="EMBL" id="CAJOBO010000995">
    <property type="protein sequence ID" value="CAF4322896.1"/>
    <property type="molecule type" value="Genomic_DNA"/>
</dbReference>
<feature type="region of interest" description="Disordered" evidence="1">
    <location>
        <begin position="1"/>
        <end position="40"/>
    </location>
</feature>
<evidence type="ECO:0000313" key="5">
    <source>
        <dbReference type="EMBL" id="CAF3588013.1"/>
    </source>
</evidence>